<dbReference type="EMBL" id="CP123498">
    <property type="protein sequence ID" value="WGL94876.1"/>
    <property type="molecule type" value="Genomic_DNA"/>
</dbReference>
<accession>A0AA95K0I9</accession>
<name>A0AA95K0I9_9GAMM</name>
<evidence type="ECO:0000313" key="2">
    <source>
        <dbReference type="Proteomes" id="UP001177597"/>
    </source>
</evidence>
<gene>
    <name evidence="1" type="ORF">QE207_14470</name>
</gene>
<sequence>MTRLNLVKTLQLGNEENGFIRYEIFSKDAEHYDYPQKIVVYHEKELNNSGDKCWVKSSDKISLEHLGFQHNSGLQRTVAINMPPI</sequence>
<dbReference type="Proteomes" id="UP001177597">
    <property type="component" value="Chromosome"/>
</dbReference>
<proteinExistence type="predicted"/>
<dbReference type="RefSeq" id="WP_280629024.1">
    <property type="nucleotide sequence ID" value="NZ_CP123498.1"/>
</dbReference>
<reference evidence="1" key="1">
    <citation type="submission" date="2023-04" db="EMBL/GenBank/DDBJ databases">
        <title>Genome dynamics across the evolutionary transition to endosymbiosis.</title>
        <authorList>
            <person name="Siozios S."/>
            <person name="Nadal-Jimenez P."/>
            <person name="Azagi T."/>
            <person name="Sprong H."/>
            <person name="Frost C.L."/>
            <person name="Parratt S.R."/>
            <person name="Taylor G."/>
            <person name="Brettell L."/>
            <person name="Lew K.C."/>
            <person name="Croft L."/>
            <person name="King K.C."/>
            <person name="Brockhurst M.A."/>
            <person name="Hypsa V."/>
            <person name="Novakova E."/>
            <person name="Darby A.C."/>
            <person name="Hurst G.D.D."/>
        </authorList>
    </citation>
    <scope>NUCLEOTIDE SEQUENCE</scope>
    <source>
        <strain evidence="1">AIh</strain>
    </source>
</reference>
<dbReference type="AlphaFoldDB" id="A0AA95K0I9"/>
<protein>
    <submittedName>
        <fullName evidence="1">Uncharacterized protein</fullName>
    </submittedName>
</protein>
<evidence type="ECO:0000313" key="1">
    <source>
        <dbReference type="EMBL" id="WGL94876.1"/>
    </source>
</evidence>
<organism evidence="1 2">
    <name type="scientific">Arsenophonus nasoniae</name>
    <name type="common">son-killer infecting Nasonia vitripennis</name>
    <dbReference type="NCBI Taxonomy" id="638"/>
    <lineage>
        <taxon>Bacteria</taxon>
        <taxon>Pseudomonadati</taxon>
        <taxon>Pseudomonadota</taxon>
        <taxon>Gammaproteobacteria</taxon>
        <taxon>Enterobacterales</taxon>
        <taxon>Morganellaceae</taxon>
        <taxon>Arsenophonus</taxon>
    </lineage>
</organism>